<accession>A0A081C1A0</accession>
<evidence type="ECO:0000313" key="2">
    <source>
        <dbReference type="Proteomes" id="UP000030661"/>
    </source>
</evidence>
<name>A0A081C1A0_VECG1</name>
<sequence length="86" mass="9644">MGSLTTKTSPAPADISTAEAFYRVFCALSKSDRLAIARYILQDIDVRQQLEHLEIPNDVTLKAFAEERSGMPVFETIQELQKDLLS</sequence>
<evidence type="ECO:0000313" key="1">
    <source>
        <dbReference type="EMBL" id="GAK58355.1"/>
    </source>
</evidence>
<keyword evidence="2" id="KW-1185">Reference proteome</keyword>
<dbReference type="Proteomes" id="UP000030661">
    <property type="component" value="Unassembled WGS sequence"/>
</dbReference>
<gene>
    <name evidence="1" type="ORF">U27_05329</name>
</gene>
<organism evidence="1 2">
    <name type="scientific">Vecturithrix granuli</name>
    <dbReference type="NCBI Taxonomy" id="1499967"/>
    <lineage>
        <taxon>Bacteria</taxon>
        <taxon>Candidatus Moduliflexota</taxon>
        <taxon>Candidatus Vecturitrichia</taxon>
        <taxon>Candidatus Vecturitrichales</taxon>
        <taxon>Candidatus Vecturitrichaceae</taxon>
        <taxon>Candidatus Vecturithrix</taxon>
    </lineage>
</organism>
<protein>
    <submittedName>
        <fullName evidence="1">Uncharacterized protein</fullName>
    </submittedName>
</protein>
<dbReference type="HOGENOM" id="CLU_2491510_0_0_0"/>
<dbReference type="EMBL" id="DF820467">
    <property type="protein sequence ID" value="GAK58355.1"/>
    <property type="molecule type" value="Genomic_DNA"/>
</dbReference>
<dbReference type="AlphaFoldDB" id="A0A081C1A0"/>
<proteinExistence type="predicted"/>
<reference evidence="1 2" key="1">
    <citation type="journal article" date="2015" name="PeerJ">
        <title>First genomic representation of candidate bacterial phylum KSB3 points to enhanced environmental sensing as a trigger of wastewater bulking.</title>
        <authorList>
            <person name="Sekiguchi Y."/>
            <person name="Ohashi A."/>
            <person name="Parks D.H."/>
            <person name="Yamauchi T."/>
            <person name="Tyson G.W."/>
            <person name="Hugenholtz P."/>
        </authorList>
    </citation>
    <scope>NUCLEOTIDE SEQUENCE [LARGE SCALE GENOMIC DNA]</scope>
</reference>